<dbReference type="RefSeq" id="WP_166197291.1">
    <property type="nucleotide sequence ID" value="NZ_JAAOIV010000009.1"/>
</dbReference>
<keyword evidence="2" id="KW-1185">Reference proteome</keyword>
<proteinExistence type="predicted"/>
<accession>A0A967B0N9</accession>
<dbReference type="PROSITE" id="PS51318">
    <property type="entry name" value="TAT"/>
    <property type="match status" value="1"/>
</dbReference>
<dbReference type="EMBL" id="JAAOIV010000009">
    <property type="protein sequence ID" value="NHN56624.1"/>
    <property type="molecule type" value="Genomic_DNA"/>
</dbReference>
<dbReference type="Proteomes" id="UP000744769">
    <property type="component" value="Unassembled WGS sequence"/>
</dbReference>
<dbReference type="AlphaFoldDB" id="A0A967B0N9"/>
<dbReference type="InterPro" id="IPR006311">
    <property type="entry name" value="TAT_signal"/>
</dbReference>
<name>A0A967B0N9_9MICO</name>
<protein>
    <submittedName>
        <fullName evidence="1">Uncharacterized protein</fullName>
    </submittedName>
</protein>
<reference evidence="1" key="1">
    <citation type="submission" date="2020-03" db="EMBL/GenBank/DDBJ databases">
        <title>Draft sequencing of Calidifontibacter sp. DB0510.</title>
        <authorList>
            <person name="Kim D.-U."/>
        </authorList>
    </citation>
    <scope>NUCLEOTIDE SEQUENCE</scope>
    <source>
        <strain evidence="1">DB0510</strain>
    </source>
</reference>
<gene>
    <name evidence="1" type="ORF">G9U51_12620</name>
</gene>
<sequence length="164" mass="15977">MAQMSRRAVVKGTAWATPVLIVGRPAAAQASSLQDVAVTGAGYTSSNNSATVNFSVCAVGSALASGSTFTLTVTGTTSVALSGTLVTNSTVVQAGTTYTFTTTGTLAAGACWTLGVALSSIGGNNTATATLKVGTTNGNANSDTTNDSAAYTCVRTNGSAAACS</sequence>
<organism evidence="1 2">
    <name type="scientific">Metallococcus carri</name>
    <dbReference type="NCBI Taxonomy" id="1656884"/>
    <lineage>
        <taxon>Bacteria</taxon>
        <taxon>Bacillati</taxon>
        <taxon>Actinomycetota</taxon>
        <taxon>Actinomycetes</taxon>
        <taxon>Micrococcales</taxon>
        <taxon>Dermacoccaceae</taxon>
        <taxon>Metallococcus</taxon>
    </lineage>
</organism>
<comment type="caution">
    <text evidence="1">The sequence shown here is derived from an EMBL/GenBank/DDBJ whole genome shotgun (WGS) entry which is preliminary data.</text>
</comment>
<evidence type="ECO:0000313" key="2">
    <source>
        <dbReference type="Proteomes" id="UP000744769"/>
    </source>
</evidence>
<evidence type="ECO:0000313" key="1">
    <source>
        <dbReference type="EMBL" id="NHN56624.1"/>
    </source>
</evidence>